<dbReference type="EMBL" id="FOGB01000010">
    <property type="protein sequence ID" value="SEQ90292.1"/>
    <property type="molecule type" value="Genomic_DNA"/>
</dbReference>
<dbReference type="InterPro" id="IPR036259">
    <property type="entry name" value="MFS_trans_sf"/>
</dbReference>
<feature type="transmembrane region" description="Helical" evidence="6">
    <location>
        <begin position="109"/>
        <end position="131"/>
    </location>
</feature>
<dbReference type="SUPFAM" id="SSF103473">
    <property type="entry name" value="MFS general substrate transporter"/>
    <property type="match status" value="1"/>
</dbReference>
<dbReference type="Gene3D" id="1.20.1250.20">
    <property type="entry name" value="MFS general substrate transporter like domains"/>
    <property type="match status" value="1"/>
</dbReference>
<feature type="transmembrane region" description="Helical" evidence="6">
    <location>
        <begin position="152"/>
        <end position="172"/>
    </location>
</feature>
<dbReference type="InterPro" id="IPR050189">
    <property type="entry name" value="MFS_Efflux_Transporters"/>
</dbReference>
<evidence type="ECO:0000256" key="4">
    <source>
        <dbReference type="ARBA" id="ARBA00022989"/>
    </source>
</evidence>
<feature type="transmembrane region" description="Helical" evidence="6">
    <location>
        <begin position="12"/>
        <end position="36"/>
    </location>
</feature>
<keyword evidence="9" id="KW-1185">Reference proteome</keyword>
<feature type="transmembrane region" description="Helical" evidence="6">
    <location>
        <begin position="453"/>
        <end position="476"/>
    </location>
</feature>
<keyword evidence="4 6" id="KW-1133">Transmembrane helix</keyword>
<dbReference type="PANTHER" id="PTHR43124:SF3">
    <property type="entry name" value="CHLORAMPHENICOL EFFLUX PUMP RV0191"/>
    <property type="match status" value="1"/>
</dbReference>
<evidence type="ECO:0000256" key="5">
    <source>
        <dbReference type="ARBA" id="ARBA00023136"/>
    </source>
</evidence>
<evidence type="ECO:0000256" key="1">
    <source>
        <dbReference type="ARBA" id="ARBA00004651"/>
    </source>
</evidence>
<dbReference type="GO" id="GO:0005886">
    <property type="term" value="C:plasma membrane"/>
    <property type="evidence" value="ECO:0007669"/>
    <property type="project" value="UniProtKB-SubCell"/>
</dbReference>
<feature type="transmembrane region" description="Helical" evidence="6">
    <location>
        <begin position="521"/>
        <end position="541"/>
    </location>
</feature>
<feature type="transmembrane region" description="Helical" evidence="6">
    <location>
        <begin position="497"/>
        <end position="515"/>
    </location>
</feature>
<accession>A0A1H9JTX2</accession>
<dbReference type="InterPro" id="IPR011701">
    <property type="entry name" value="MFS"/>
</dbReference>
<dbReference type="InterPro" id="IPR001958">
    <property type="entry name" value="Tet-R_TetA/multi-R_MdtG-like"/>
</dbReference>
<feature type="transmembrane region" description="Helical" evidence="6">
    <location>
        <begin position="304"/>
        <end position="324"/>
    </location>
</feature>
<feature type="domain" description="Major facilitator superfamily (MFS) profile" evidence="7">
    <location>
        <begin position="148"/>
        <end position="544"/>
    </location>
</feature>
<gene>
    <name evidence="8" type="ORF">SAMN03080615_03187</name>
</gene>
<dbReference type="GO" id="GO:0022857">
    <property type="term" value="F:transmembrane transporter activity"/>
    <property type="evidence" value="ECO:0007669"/>
    <property type="project" value="InterPro"/>
</dbReference>
<organism evidence="8 9">
    <name type="scientific">Amphritea atlantica</name>
    <dbReference type="NCBI Taxonomy" id="355243"/>
    <lineage>
        <taxon>Bacteria</taxon>
        <taxon>Pseudomonadati</taxon>
        <taxon>Pseudomonadota</taxon>
        <taxon>Gammaproteobacteria</taxon>
        <taxon>Oceanospirillales</taxon>
        <taxon>Oceanospirillaceae</taxon>
        <taxon>Amphritea</taxon>
    </lineage>
</organism>
<dbReference type="Pfam" id="PF07690">
    <property type="entry name" value="MFS_1"/>
    <property type="match status" value="1"/>
</dbReference>
<feature type="transmembrane region" description="Helical" evidence="6">
    <location>
        <begin position="361"/>
        <end position="384"/>
    </location>
</feature>
<evidence type="ECO:0000256" key="6">
    <source>
        <dbReference type="SAM" id="Phobius"/>
    </source>
</evidence>
<feature type="transmembrane region" description="Helical" evidence="6">
    <location>
        <begin position="192"/>
        <end position="210"/>
    </location>
</feature>
<protein>
    <submittedName>
        <fullName evidence="8">Predicted arabinose efflux permease, MFS family</fullName>
    </submittedName>
</protein>
<evidence type="ECO:0000313" key="9">
    <source>
        <dbReference type="Proteomes" id="UP000198749"/>
    </source>
</evidence>
<name>A0A1H9JTX2_9GAMM</name>
<feature type="transmembrane region" description="Helical" evidence="6">
    <location>
        <begin position="277"/>
        <end position="298"/>
    </location>
</feature>
<dbReference type="OrthoDB" id="7786710at2"/>
<feature type="transmembrane region" description="Helical" evidence="6">
    <location>
        <begin position="82"/>
        <end position="103"/>
    </location>
</feature>
<feature type="transmembrane region" description="Helical" evidence="6">
    <location>
        <begin position="247"/>
        <end position="265"/>
    </location>
</feature>
<feature type="transmembrane region" description="Helical" evidence="6">
    <location>
        <begin position="428"/>
        <end position="447"/>
    </location>
</feature>
<evidence type="ECO:0000313" key="8">
    <source>
        <dbReference type="EMBL" id="SEQ90292.1"/>
    </source>
</evidence>
<feature type="transmembrane region" description="Helical" evidence="6">
    <location>
        <begin position="217"/>
        <end position="235"/>
    </location>
</feature>
<dbReference type="PROSITE" id="PS50850">
    <property type="entry name" value="MFS"/>
    <property type="match status" value="1"/>
</dbReference>
<keyword evidence="3 6" id="KW-0812">Transmembrane</keyword>
<keyword evidence="2" id="KW-1003">Cell membrane</keyword>
<dbReference type="RefSeq" id="WP_091360244.1">
    <property type="nucleotide sequence ID" value="NZ_AP025284.1"/>
</dbReference>
<feature type="transmembrane region" description="Helical" evidence="6">
    <location>
        <begin position="396"/>
        <end position="416"/>
    </location>
</feature>
<feature type="transmembrane region" description="Helical" evidence="6">
    <location>
        <begin position="48"/>
        <end position="70"/>
    </location>
</feature>
<reference evidence="9" key="1">
    <citation type="submission" date="2016-10" db="EMBL/GenBank/DDBJ databases">
        <authorList>
            <person name="Varghese N."/>
            <person name="Submissions S."/>
        </authorList>
    </citation>
    <scope>NUCLEOTIDE SEQUENCE [LARGE SCALE GENOMIC DNA]</scope>
    <source>
        <strain evidence="9">DSM 18887</strain>
    </source>
</reference>
<dbReference type="InterPro" id="IPR020846">
    <property type="entry name" value="MFS_dom"/>
</dbReference>
<evidence type="ECO:0000256" key="3">
    <source>
        <dbReference type="ARBA" id="ARBA00022692"/>
    </source>
</evidence>
<evidence type="ECO:0000259" key="7">
    <source>
        <dbReference type="PROSITE" id="PS50850"/>
    </source>
</evidence>
<sequence length="557" mass="59496">MTAQSGQGQRFRALLWGGLQLYAVLLLAALLLFAAYQRAGFGVGLNEIVLWGAAAASTSLLLLFLLVLGLPGRSGALTGKAMSRMMMGLSGAALGLLCWQHFWLGNKQLSLFDLATVLLIACLVSLELAVLQQSRCRQRRIEPPERYKQMRPAIFLFLFGIDLSMAFIPLHMETLPQSFSGLSPDLLIGLPISVEFLCVGVAILCCGVWLDRSGWKPPFYTGLVLTGLGCFYSWLAPDAVQFILSRGVLGLGYGLTLLASQSYVIRNTDSSNKSRGLAHLFAGLYSGSICGAATGAVLAEQFGYGPVFLTGAVIVFSVIVYGWVTFGETPEPVTITQGAHPDPQKPRPIGGFLTFLGDRQVLAAVLFSSMPASIAVVGFLNYFSPLYLNRAGVNDAAIGQVLMLFGVILALFGPAIGRFADLSESKRAPIILGCMLGGFAFLVFAIFDGVIAVTLAILLLGLSNCLVLSAQSAFVLKQPVTAQYGEGKAMGIFRSSSRVGQMLGPVLFAAIIAMTDIESGVMLFGLAYLMTAVLFALLTWVPKRVEAASRIKVVVNE</sequence>
<proteinExistence type="predicted"/>
<dbReference type="PANTHER" id="PTHR43124">
    <property type="entry name" value="PURINE EFFLUX PUMP PBUE"/>
    <property type="match status" value="1"/>
</dbReference>
<dbReference type="AlphaFoldDB" id="A0A1H9JTX2"/>
<dbReference type="STRING" id="355243.SAMN03080615_03187"/>
<comment type="subcellular location">
    <subcellularLocation>
        <location evidence="1">Cell membrane</location>
        <topology evidence="1">Multi-pass membrane protein</topology>
    </subcellularLocation>
</comment>
<evidence type="ECO:0000256" key="2">
    <source>
        <dbReference type="ARBA" id="ARBA00022475"/>
    </source>
</evidence>
<keyword evidence="5 6" id="KW-0472">Membrane</keyword>
<dbReference type="PRINTS" id="PR01035">
    <property type="entry name" value="TCRTETA"/>
</dbReference>
<dbReference type="Proteomes" id="UP000198749">
    <property type="component" value="Unassembled WGS sequence"/>
</dbReference>